<dbReference type="EMBL" id="SMAJ01000001">
    <property type="protein sequence ID" value="TCT10981.1"/>
    <property type="molecule type" value="Genomic_DNA"/>
</dbReference>
<dbReference type="InterPro" id="IPR000326">
    <property type="entry name" value="PAP2/HPO"/>
</dbReference>
<dbReference type="GO" id="GO:0012505">
    <property type="term" value="C:endomembrane system"/>
    <property type="evidence" value="ECO:0007669"/>
    <property type="project" value="UniProtKB-SubCell"/>
</dbReference>
<evidence type="ECO:0000256" key="4">
    <source>
        <dbReference type="ARBA" id="ARBA00023136"/>
    </source>
</evidence>
<dbReference type="Pfam" id="PF04191">
    <property type="entry name" value="PEMT"/>
    <property type="match status" value="1"/>
</dbReference>
<dbReference type="Pfam" id="PF01569">
    <property type="entry name" value="PAP2"/>
    <property type="match status" value="1"/>
</dbReference>
<dbReference type="InterPro" id="IPR007318">
    <property type="entry name" value="Phopholipid_MeTrfase"/>
</dbReference>
<comment type="caution">
    <text evidence="7">The sequence shown here is derived from an EMBL/GenBank/DDBJ whole genome shotgun (WGS) entry which is preliminary data.</text>
</comment>
<feature type="transmembrane region" description="Helical" evidence="5">
    <location>
        <begin position="263"/>
        <end position="281"/>
    </location>
</feature>
<dbReference type="OrthoDB" id="5293276at2"/>
<dbReference type="PANTHER" id="PTHR12714:SF9">
    <property type="entry name" value="PROTEIN-S-ISOPRENYLCYSTEINE O-METHYLTRANSFERASE"/>
    <property type="match status" value="1"/>
</dbReference>
<dbReference type="Proteomes" id="UP000295525">
    <property type="component" value="Unassembled WGS sequence"/>
</dbReference>
<evidence type="ECO:0000256" key="1">
    <source>
        <dbReference type="ARBA" id="ARBA00004127"/>
    </source>
</evidence>
<feature type="transmembrane region" description="Helical" evidence="5">
    <location>
        <begin position="293"/>
        <end position="313"/>
    </location>
</feature>
<protein>
    <submittedName>
        <fullName evidence="7">Membrane-associated PAP2 superfamily phosphatase</fullName>
    </submittedName>
</protein>
<feature type="transmembrane region" description="Helical" evidence="5">
    <location>
        <begin position="99"/>
        <end position="117"/>
    </location>
</feature>
<accession>A0A4R3MBN1</accession>
<sequence length="451" mass="50176">MPQATDMYYRNSFFYVLTQIIGVSLLLGWLAYRIEYSSLDMAVAARFFDATTHTFPLRHEGLIAAVSNLVVWVLAPLLVVATGVAALRARRKSATCRAVLWTLFAVFLLAPTLVWALKHGTALPRPFNLTLFGGLDQLPQSFWALGGVPSGGALPSNHAVVGYSLFGLYFAGWALNWPRLRWCGLALAVAAGLLFGFLRISQGAHFLSQTVWSAALAWLLCSLLFYPLIVTRHRKASTDTADYTLDEIWKHLSIVQVRRRNTLTAYGVLFVCLLPFLASSWPGDSWVHQTVEWVGLALILVALLGRCWCMLYLGGRKGAELIDQGPYSISRNPLYWFSMAAVVGIGAQSGSVLLGPILALFVYAVFNNVIDEEERLLRKVFGAKFSEYCRKVPRFGPRFSNWTGPDELTISVSGLWNTVRDASPYFLAVPLFELIEWAQSSGWFPVLMHLP</sequence>
<keyword evidence="8" id="KW-1185">Reference proteome</keyword>
<gene>
    <name evidence="7" type="ORF">EDC26_101205</name>
</gene>
<feature type="transmembrane region" description="Helical" evidence="5">
    <location>
        <begin position="206"/>
        <end position="229"/>
    </location>
</feature>
<feature type="transmembrane region" description="Helical" evidence="5">
    <location>
        <begin position="62"/>
        <end position="87"/>
    </location>
</feature>
<dbReference type="AlphaFoldDB" id="A0A4R3MBN1"/>
<evidence type="ECO:0000256" key="2">
    <source>
        <dbReference type="ARBA" id="ARBA00022692"/>
    </source>
</evidence>
<feature type="transmembrane region" description="Helical" evidence="5">
    <location>
        <begin position="158"/>
        <end position="175"/>
    </location>
</feature>
<proteinExistence type="predicted"/>
<comment type="subcellular location">
    <subcellularLocation>
        <location evidence="1">Endomembrane system</location>
        <topology evidence="1">Multi-pass membrane protein</topology>
    </subcellularLocation>
</comment>
<feature type="transmembrane region" description="Helical" evidence="5">
    <location>
        <begin position="12"/>
        <end position="32"/>
    </location>
</feature>
<keyword evidence="2 5" id="KW-0812">Transmembrane</keyword>
<feature type="transmembrane region" description="Helical" evidence="5">
    <location>
        <begin position="182"/>
        <end position="200"/>
    </location>
</feature>
<evidence type="ECO:0000256" key="3">
    <source>
        <dbReference type="ARBA" id="ARBA00022989"/>
    </source>
</evidence>
<evidence type="ECO:0000259" key="6">
    <source>
        <dbReference type="Pfam" id="PF01569"/>
    </source>
</evidence>
<reference evidence="7 8" key="1">
    <citation type="submission" date="2019-03" db="EMBL/GenBank/DDBJ databases">
        <title>Genomic Encyclopedia of Type Strains, Phase IV (KMG-IV): sequencing the most valuable type-strain genomes for metagenomic binning, comparative biology and taxonomic classification.</title>
        <authorList>
            <person name="Goeker M."/>
        </authorList>
    </citation>
    <scope>NUCLEOTIDE SEQUENCE [LARGE SCALE GENOMIC DNA]</scope>
    <source>
        <strain evidence="7 8">DSM 24591</strain>
    </source>
</reference>
<evidence type="ECO:0000256" key="5">
    <source>
        <dbReference type="SAM" id="Phobius"/>
    </source>
</evidence>
<name>A0A4R3MBN1_9BURK</name>
<dbReference type="Gene3D" id="1.20.120.1630">
    <property type="match status" value="1"/>
</dbReference>
<dbReference type="SUPFAM" id="SSF48317">
    <property type="entry name" value="Acid phosphatase/Vanadium-dependent haloperoxidase"/>
    <property type="match status" value="1"/>
</dbReference>
<keyword evidence="3 5" id="KW-1133">Transmembrane helix</keyword>
<dbReference type="PANTHER" id="PTHR12714">
    <property type="entry name" value="PROTEIN-S ISOPRENYLCYSTEINE O-METHYLTRANSFERASE"/>
    <property type="match status" value="1"/>
</dbReference>
<dbReference type="RefSeq" id="WP_132579402.1">
    <property type="nucleotide sequence ID" value="NZ_SMAJ01000001.1"/>
</dbReference>
<evidence type="ECO:0000313" key="8">
    <source>
        <dbReference type="Proteomes" id="UP000295525"/>
    </source>
</evidence>
<feature type="domain" description="Phosphatidic acid phosphatase type 2/haloperoxidase" evidence="6">
    <location>
        <begin position="100"/>
        <end position="226"/>
    </location>
</feature>
<feature type="transmembrane region" description="Helical" evidence="5">
    <location>
        <begin position="334"/>
        <end position="366"/>
    </location>
</feature>
<organism evidence="7 8">
    <name type="scientific">Paralcaligenes ureilyticus</name>
    <dbReference type="NCBI Taxonomy" id="627131"/>
    <lineage>
        <taxon>Bacteria</taxon>
        <taxon>Pseudomonadati</taxon>
        <taxon>Pseudomonadota</taxon>
        <taxon>Betaproteobacteria</taxon>
        <taxon>Burkholderiales</taxon>
        <taxon>Alcaligenaceae</taxon>
        <taxon>Paralcaligenes</taxon>
    </lineage>
</organism>
<evidence type="ECO:0000313" key="7">
    <source>
        <dbReference type="EMBL" id="TCT10981.1"/>
    </source>
</evidence>
<dbReference type="GO" id="GO:0016740">
    <property type="term" value="F:transferase activity"/>
    <property type="evidence" value="ECO:0007669"/>
    <property type="project" value="UniProtKB-ARBA"/>
</dbReference>
<keyword evidence="4 5" id="KW-0472">Membrane</keyword>
<dbReference type="InterPro" id="IPR036938">
    <property type="entry name" value="PAP2/HPO_sf"/>
</dbReference>